<reference evidence="3" key="2">
    <citation type="submission" date="2015-01" db="EMBL/GenBank/DDBJ databases">
        <title>Evolutionary Origins and Diversification of the Mycorrhizal Mutualists.</title>
        <authorList>
            <consortium name="DOE Joint Genome Institute"/>
            <consortium name="Mycorrhizal Genomics Consortium"/>
            <person name="Kohler A."/>
            <person name="Kuo A."/>
            <person name="Nagy L.G."/>
            <person name="Floudas D."/>
            <person name="Copeland A."/>
            <person name="Barry K.W."/>
            <person name="Cichocki N."/>
            <person name="Veneault-Fourrey C."/>
            <person name="LaButti K."/>
            <person name="Lindquist E.A."/>
            <person name="Lipzen A."/>
            <person name="Lundell T."/>
            <person name="Morin E."/>
            <person name="Murat C."/>
            <person name="Riley R."/>
            <person name="Ohm R."/>
            <person name="Sun H."/>
            <person name="Tunlid A."/>
            <person name="Henrissat B."/>
            <person name="Grigoriev I.V."/>
            <person name="Hibbett D.S."/>
            <person name="Martin F."/>
        </authorList>
    </citation>
    <scope>NUCLEOTIDE SEQUENCE [LARGE SCALE GENOMIC DNA]</scope>
    <source>
        <strain evidence="3">441</strain>
    </source>
</reference>
<reference evidence="2 3" key="1">
    <citation type="submission" date="2014-04" db="EMBL/GenBank/DDBJ databases">
        <authorList>
            <consortium name="DOE Joint Genome Institute"/>
            <person name="Kuo A."/>
            <person name="Kohler A."/>
            <person name="Costa M.D."/>
            <person name="Nagy L.G."/>
            <person name="Floudas D."/>
            <person name="Copeland A."/>
            <person name="Barry K.W."/>
            <person name="Cichocki N."/>
            <person name="Veneault-Fourrey C."/>
            <person name="LaButti K."/>
            <person name="Lindquist E.A."/>
            <person name="Lipzen A."/>
            <person name="Lundell T."/>
            <person name="Morin E."/>
            <person name="Murat C."/>
            <person name="Sun H."/>
            <person name="Tunlid A."/>
            <person name="Henrissat B."/>
            <person name="Grigoriev I.V."/>
            <person name="Hibbett D.S."/>
            <person name="Martin F."/>
            <person name="Nordberg H.P."/>
            <person name="Cantor M.N."/>
            <person name="Hua S.X."/>
        </authorList>
    </citation>
    <scope>NUCLEOTIDE SEQUENCE [LARGE SCALE GENOMIC DNA]</scope>
    <source>
        <strain evidence="2 3">441</strain>
    </source>
</reference>
<feature type="transmembrane region" description="Helical" evidence="1">
    <location>
        <begin position="22"/>
        <end position="42"/>
    </location>
</feature>
<dbReference type="EMBL" id="KN833754">
    <property type="protein sequence ID" value="KIK21218.1"/>
    <property type="molecule type" value="Genomic_DNA"/>
</dbReference>
<evidence type="ECO:0000313" key="3">
    <source>
        <dbReference type="Proteomes" id="UP000054018"/>
    </source>
</evidence>
<keyword evidence="1" id="KW-0472">Membrane</keyword>
<evidence type="ECO:0000256" key="1">
    <source>
        <dbReference type="SAM" id="Phobius"/>
    </source>
</evidence>
<keyword evidence="1" id="KW-1133">Transmembrane helix</keyword>
<keyword evidence="3" id="KW-1185">Reference proteome</keyword>
<dbReference type="HOGENOM" id="CLU_2639036_0_0_1"/>
<sequence length="77" mass="8537">MVPTEHCLSAFLEAPPSRRTPYLSSFISLISLYAIFIAGLPVSTWRKQSFTSTHDINITYIIPGPEAEQGENQTSHA</sequence>
<proteinExistence type="predicted"/>
<accession>A0A0C9ZN24</accession>
<evidence type="ECO:0000313" key="2">
    <source>
        <dbReference type="EMBL" id="KIK21218.1"/>
    </source>
</evidence>
<organism evidence="2 3">
    <name type="scientific">Pisolithus microcarpus 441</name>
    <dbReference type="NCBI Taxonomy" id="765257"/>
    <lineage>
        <taxon>Eukaryota</taxon>
        <taxon>Fungi</taxon>
        <taxon>Dikarya</taxon>
        <taxon>Basidiomycota</taxon>
        <taxon>Agaricomycotina</taxon>
        <taxon>Agaricomycetes</taxon>
        <taxon>Agaricomycetidae</taxon>
        <taxon>Boletales</taxon>
        <taxon>Sclerodermatineae</taxon>
        <taxon>Pisolithaceae</taxon>
        <taxon>Pisolithus</taxon>
    </lineage>
</organism>
<gene>
    <name evidence="2" type="ORF">PISMIDRAFT_681610</name>
</gene>
<dbReference type="Proteomes" id="UP000054018">
    <property type="component" value="Unassembled WGS sequence"/>
</dbReference>
<dbReference type="AlphaFoldDB" id="A0A0C9ZN24"/>
<name>A0A0C9ZN24_9AGAM</name>
<protein>
    <submittedName>
        <fullName evidence="2">Uncharacterized protein</fullName>
    </submittedName>
</protein>
<keyword evidence="1" id="KW-0812">Transmembrane</keyword>